<protein>
    <submittedName>
        <fullName evidence="1">Uncharacterized protein</fullName>
    </submittedName>
</protein>
<dbReference type="HOGENOM" id="CLU_3377286_0_0_1"/>
<gene>
    <name evidence="1" type="ORF">PDIP_84170</name>
</gene>
<proteinExistence type="predicted"/>
<dbReference type="EMBL" id="AKCU01000506">
    <property type="protein sequence ID" value="EKV05243.1"/>
    <property type="molecule type" value="Genomic_DNA"/>
</dbReference>
<dbReference type="AlphaFoldDB" id="K9FR81"/>
<sequence length="34" mass="3948">MPSKLLTRKPSHYICLLRCFQNGSRDHGAFRKSV</sequence>
<evidence type="ECO:0000313" key="2">
    <source>
        <dbReference type="Proteomes" id="UP000009886"/>
    </source>
</evidence>
<evidence type="ECO:0000313" key="1">
    <source>
        <dbReference type="EMBL" id="EKV05243.1"/>
    </source>
</evidence>
<comment type="caution">
    <text evidence="1">The sequence shown here is derived from an EMBL/GenBank/DDBJ whole genome shotgun (WGS) entry which is preliminary data.</text>
</comment>
<organism evidence="1 2">
    <name type="scientific">Penicillium digitatum (strain Pd1 / CECT 20795)</name>
    <name type="common">Green mold</name>
    <dbReference type="NCBI Taxonomy" id="1170230"/>
    <lineage>
        <taxon>Eukaryota</taxon>
        <taxon>Fungi</taxon>
        <taxon>Dikarya</taxon>
        <taxon>Ascomycota</taxon>
        <taxon>Pezizomycotina</taxon>
        <taxon>Eurotiomycetes</taxon>
        <taxon>Eurotiomycetidae</taxon>
        <taxon>Eurotiales</taxon>
        <taxon>Aspergillaceae</taxon>
        <taxon>Penicillium</taxon>
    </lineage>
</organism>
<accession>K9FR81</accession>
<name>K9FR81_PEND1</name>
<dbReference type="Proteomes" id="UP000009886">
    <property type="component" value="Unassembled WGS sequence"/>
</dbReference>
<dbReference type="KEGG" id="pdp:PDIP_84170"/>
<reference evidence="2" key="1">
    <citation type="journal article" date="2012" name="BMC Genomics">
        <title>Genome sequence of the necrotrophic fungus Penicillium digitatum, the main postharvest pathogen of citrus.</title>
        <authorList>
            <person name="Marcet-Houben M."/>
            <person name="Ballester A.-R."/>
            <person name="de la Fuente B."/>
            <person name="Harries E."/>
            <person name="Marcos J.F."/>
            <person name="Gonzalez-Candelas L."/>
            <person name="Gabaldon T."/>
        </authorList>
    </citation>
    <scope>NUCLEOTIDE SEQUENCE [LARGE SCALE GENOMIC DNA]</scope>
    <source>
        <strain evidence="2">Pd1 / CECT 20795</strain>
    </source>
</reference>
<dbReference type="VEuPathDB" id="FungiDB:PDIP_84170"/>